<feature type="transmembrane region" description="Helical" evidence="2">
    <location>
        <begin position="419"/>
        <end position="447"/>
    </location>
</feature>
<feature type="region of interest" description="Disordered" evidence="1">
    <location>
        <begin position="1"/>
        <end position="83"/>
    </location>
</feature>
<feature type="compositionally biased region" description="Pro residues" evidence="1">
    <location>
        <begin position="50"/>
        <end position="74"/>
    </location>
</feature>
<feature type="transmembrane region" description="Helical" evidence="2">
    <location>
        <begin position="380"/>
        <end position="399"/>
    </location>
</feature>
<evidence type="ECO:0000256" key="1">
    <source>
        <dbReference type="SAM" id="MobiDB-lite"/>
    </source>
</evidence>
<proteinExistence type="predicted"/>
<dbReference type="AlphaFoldDB" id="A0A4P9X6L2"/>
<feature type="compositionally biased region" description="Low complexity" evidence="1">
    <location>
        <begin position="131"/>
        <end position="141"/>
    </location>
</feature>
<dbReference type="OrthoDB" id="2146784at2759"/>
<sequence length="508" mass="51506">MAGSSPHAAADPAAAPPPPSSSSSSNHRDNATGRPPLAGPSAGHARESRSPPPPPASVPMTTPPPASMTTPPPASFGKAASVSGADTAALASALGTQTSPSPSFGAYQPSPAALQDLKQSIAMRRSSRSNPAAAGHPVAPGHPSPLSVAGTLSAPPPPPSSTSGAHGVATMGSHPLLDGGIGGGPIRASVSATSLGAGAGGATGLADAMALRHGSAAGASTHANRSKRSLGLGSRTESMHTVVSNTNWAAEEAEARVGTGGDGAAKKSYLKQYGLDGAQNLLVYTRAVPVPSRWSELRTTRFQVRLLQLALMIGLFGTLAGGTFGTTYSSALLGVSGANFMFMTAIVGIVTVLSGLFVYLNPVLLKVPPHRHRRFSRIELALDLAIAALFAAAATAMLSRGAARCPESWFTRAQDAVCAPWRACWILGYVTTVALGVTIGMAAYDLLGHTAHGAKRARRVVPGRGRGRRHGDSDYLEGRKPGVNRDMAAWAHGAWRSAPSAGAAAKAS</sequence>
<evidence type="ECO:0000313" key="3">
    <source>
        <dbReference type="EMBL" id="RKP00837.1"/>
    </source>
</evidence>
<feature type="transmembrane region" description="Helical" evidence="2">
    <location>
        <begin position="340"/>
        <end position="360"/>
    </location>
</feature>
<feature type="compositionally biased region" description="Low complexity" evidence="1">
    <location>
        <begin position="1"/>
        <end position="13"/>
    </location>
</feature>
<feature type="region of interest" description="Disordered" evidence="1">
    <location>
        <begin position="457"/>
        <end position="479"/>
    </location>
</feature>
<evidence type="ECO:0000256" key="2">
    <source>
        <dbReference type="SAM" id="Phobius"/>
    </source>
</evidence>
<feature type="region of interest" description="Disordered" evidence="1">
    <location>
        <begin position="122"/>
        <end position="182"/>
    </location>
</feature>
<feature type="compositionally biased region" description="Basic residues" evidence="1">
    <location>
        <begin position="457"/>
        <end position="469"/>
    </location>
</feature>
<accession>A0A4P9X6L2</accession>
<keyword evidence="2" id="KW-1133">Transmembrane helix</keyword>
<reference evidence="4" key="1">
    <citation type="journal article" date="2018" name="Nat. Microbiol.">
        <title>Leveraging single-cell genomics to expand the fungal tree of life.</title>
        <authorList>
            <person name="Ahrendt S.R."/>
            <person name="Quandt C.A."/>
            <person name="Ciobanu D."/>
            <person name="Clum A."/>
            <person name="Salamov A."/>
            <person name="Andreopoulos B."/>
            <person name="Cheng J.F."/>
            <person name="Woyke T."/>
            <person name="Pelin A."/>
            <person name="Henrissat B."/>
            <person name="Reynolds N.K."/>
            <person name="Benny G.L."/>
            <person name="Smith M.E."/>
            <person name="James T.Y."/>
            <person name="Grigoriev I.V."/>
        </authorList>
    </citation>
    <scope>NUCLEOTIDE SEQUENCE [LARGE SCALE GENOMIC DNA]</scope>
    <source>
        <strain evidence="4">ATCC 52028</strain>
    </source>
</reference>
<feature type="transmembrane region" description="Helical" evidence="2">
    <location>
        <begin position="306"/>
        <end position="328"/>
    </location>
</feature>
<feature type="compositionally biased region" description="Basic and acidic residues" evidence="1">
    <location>
        <begin position="470"/>
        <end position="479"/>
    </location>
</feature>
<dbReference type="Proteomes" id="UP000274922">
    <property type="component" value="Unassembled WGS sequence"/>
</dbReference>
<organism evidence="3 4">
    <name type="scientific">Caulochytrium protostelioides</name>
    <dbReference type="NCBI Taxonomy" id="1555241"/>
    <lineage>
        <taxon>Eukaryota</taxon>
        <taxon>Fungi</taxon>
        <taxon>Fungi incertae sedis</taxon>
        <taxon>Chytridiomycota</taxon>
        <taxon>Chytridiomycota incertae sedis</taxon>
        <taxon>Chytridiomycetes</taxon>
        <taxon>Caulochytriales</taxon>
        <taxon>Caulochytriaceae</taxon>
        <taxon>Caulochytrium</taxon>
    </lineage>
</organism>
<protein>
    <recommendedName>
        <fullName evidence="5">MARVEL domain-containing protein</fullName>
    </recommendedName>
</protein>
<keyword evidence="2" id="KW-0472">Membrane</keyword>
<name>A0A4P9X6L2_9FUNG</name>
<feature type="region of interest" description="Disordered" evidence="1">
    <location>
        <begin position="216"/>
        <end position="237"/>
    </location>
</feature>
<gene>
    <name evidence="3" type="ORF">CXG81DRAFT_19277</name>
</gene>
<keyword evidence="2" id="KW-0812">Transmembrane</keyword>
<evidence type="ECO:0008006" key="5">
    <source>
        <dbReference type="Google" id="ProtNLM"/>
    </source>
</evidence>
<evidence type="ECO:0000313" key="4">
    <source>
        <dbReference type="Proteomes" id="UP000274922"/>
    </source>
</evidence>
<keyword evidence="4" id="KW-1185">Reference proteome</keyword>
<dbReference type="EMBL" id="ML014196">
    <property type="protein sequence ID" value="RKP00837.1"/>
    <property type="molecule type" value="Genomic_DNA"/>
</dbReference>